<evidence type="ECO:0000313" key="2">
    <source>
        <dbReference type="Proteomes" id="UP001153636"/>
    </source>
</evidence>
<accession>A0A9P0CY15</accession>
<dbReference type="PANTHER" id="PTHR10773:SF19">
    <property type="match status" value="1"/>
</dbReference>
<dbReference type="OrthoDB" id="6611988at2759"/>
<dbReference type="EMBL" id="OV651815">
    <property type="protein sequence ID" value="CAH1108375.1"/>
    <property type="molecule type" value="Genomic_DNA"/>
</dbReference>
<gene>
    <name evidence="1" type="ORF">PSYICH_LOCUS8473</name>
</gene>
<dbReference type="Proteomes" id="UP001153636">
    <property type="component" value="Chromosome 3"/>
</dbReference>
<organism evidence="1 2">
    <name type="scientific">Psylliodes chrysocephalus</name>
    <dbReference type="NCBI Taxonomy" id="3402493"/>
    <lineage>
        <taxon>Eukaryota</taxon>
        <taxon>Metazoa</taxon>
        <taxon>Ecdysozoa</taxon>
        <taxon>Arthropoda</taxon>
        <taxon>Hexapoda</taxon>
        <taxon>Insecta</taxon>
        <taxon>Pterygota</taxon>
        <taxon>Neoptera</taxon>
        <taxon>Endopterygota</taxon>
        <taxon>Coleoptera</taxon>
        <taxon>Polyphaga</taxon>
        <taxon>Cucujiformia</taxon>
        <taxon>Chrysomeloidea</taxon>
        <taxon>Chrysomelidae</taxon>
        <taxon>Galerucinae</taxon>
        <taxon>Alticini</taxon>
        <taxon>Psylliodes</taxon>
    </lineage>
</organism>
<name>A0A9P0CY15_9CUCU</name>
<reference evidence="1" key="1">
    <citation type="submission" date="2022-01" db="EMBL/GenBank/DDBJ databases">
        <authorList>
            <person name="King R."/>
        </authorList>
    </citation>
    <scope>NUCLEOTIDE SEQUENCE</scope>
</reference>
<sequence length="161" mass="18730">MQCIIRNTKCHLEKESIKIEQTSTGSWKCIFCKKQNKETGKLDESKAVFTFVWQQFLSSSSLTTSVAFYKHPLWTYNLTMYNCANNRTSCCMWYEAQSGRGSNQVNSCLYKELLTLPPNIKHVTFYSDTCGDQNKNNHIVTMFMTLMQNSNFEIVEHTFLK</sequence>
<evidence type="ECO:0000313" key="1">
    <source>
        <dbReference type="EMBL" id="CAH1108375.1"/>
    </source>
</evidence>
<dbReference type="AlphaFoldDB" id="A0A9P0CY15"/>
<proteinExistence type="predicted"/>
<keyword evidence="2" id="KW-1185">Reference proteome</keyword>
<dbReference type="PANTHER" id="PTHR10773">
    <property type="entry name" value="DNA-DIRECTED RNA POLYMERASES I, II, AND III SUBUNIT RPABC2"/>
    <property type="match status" value="1"/>
</dbReference>
<protein>
    <submittedName>
        <fullName evidence="1">Uncharacterized protein</fullName>
    </submittedName>
</protein>